<name>A0A822ZW07_NELNU</name>
<dbReference type="Proteomes" id="UP000607653">
    <property type="component" value="Unassembled WGS sequence"/>
</dbReference>
<sequence>MNKQCNYKSIHKGMERRLICNTRSINPYSILSHAFDKSSWMRKSPNPPSFLSH</sequence>
<protein>
    <submittedName>
        <fullName evidence="1">Uncharacterized protein</fullName>
    </submittedName>
</protein>
<proteinExistence type="predicted"/>
<gene>
    <name evidence="1" type="ORF">HUJ06_004338</name>
</gene>
<dbReference type="EMBL" id="DUZY01000007">
    <property type="protein sequence ID" value="DAD46108.1"/>
    <property type="molecule type" value="Genomic_DNA"/>
</dbReference>
<reference evidence="1 2" key="1">
    <citation type="journal article" date="2020" name="Mol. Biol. Evol.">
        <title>Distinct Expression and Methylation Patterns for Genes with Different Fates following a Single Whole-Genome Duplication in Flowering Plants.</title>
        <authorList>
            <person name="Shi T."/>
            <person name="Rahmani R.S."/>
            <person name="Gugger P.F."/>
            <person name="Wang M."/>
            <person name="Li H."/>
            <person name="Zhang Y."/>
            <person name="Li Z."/>
            <person name="Wang Q."/>
            <person name="Van de Peer Y."/>
            <person name="Marchal K."/>
            <person name="Chen J."/>
        </authorList>
    </citation>
    <scope>NUCLEOTIDE SEQUENCE [LARGE SCALE GENOMIC DNA]</scope>
    <source>
        <tissue evidence="1">Leaf</tissue>
    </source>
</reference>
<keyword evidence="2" id="KW-1185">Reference proteome</keyword>
<organism evidence="1 2">
    <name type="scientific">Nelumbo nucifera</name>
    <name type="common">Sacred lotus</name>
    <dbReference type="NCBI Taxonomy" id="4432"/>
    <lineage>
        <taxon>Eukaryota</taxon>
        <taxon>Viridiplantae</taxon>
        <taxon>Streptophyta</taxon>
        <taxon>Embryophyta</taxon>
        <taxon>Tracheophyta</taxon>
        <taxon>Spermatophyta</taxon>
        <taxon>Magnoliopsida</taxon>
        <taxon>Proteales</taxon>
        <taxon>Nelumbonaceae</taxon>
        <taxon>Nelumbo</taxon>
    </lineage>
</organism>
<accession>A0A822ZW07</accession>
<comment type="caution">
    <text evidence="1">The sequence shown here is derived from an EMBL/GenBank/DDBJ whole genome shotgun (WGS) entry which is preliminary data.</text>
</comment>
<evidence type="ECO:0000313" key="2">
    <source>
        <dbReference type="Proteomes" id="UP000607653"/>
    </source>
</evidence>
<dbReference type="AlphaFoldDB" id="A0A822ZW07"/>
<evidence type="ECO:0000313" key="1">
    <source>
        <dbReference type="EMBL" id="DAD46108.1"/>
    </source>
</evidence>